<accession>A0A090BBB6</accession>
<organism evidence="2">
    <name type="scientific">Hyaloperonospora arabidopsidis (strain Emoy2)</name>
    <name type="common">Downy mildew agent</name>
    <name type="synonym">Peronospora arabidopsidis</name>
    <dbReference type="NCBI Taxonomy" id="559515"/>
    <lineage>
        <taxon>Eukaryota</taxon>
        <taxon>Sar</taxon>
        <taxon>Stramenopiles</taxon>
        <taxon>Oomycota</taxon>
        <taxon>Peronosporomycetes</taxon>
        <taxon>Peronosporales</taxon>
        <taxon>Peronosporaceae</taxon>
        <taxon>Hyaloperonospora</taxon>
    </lineage>
</organism>
<protein>
    <submittedName>
        <fullName evidence="2">RxLR effector candidate protein</fullName>
    </submittedName>
</protein>
<feature type="chain" id="PRO_5001853122" evidence="1">
    <location>
        <begin position="24"/>
        <end position="103"/>
    </location>
</feature>
<name>A0A090BBB6_HYAAE</name>
<dbReference type="EMBL" id="AB922297">
    <property type="protein sequence ID" value="BAP68872.1"/>
    <property type="molecule type" value="mRNA"/>
</dbReference>
<dbReference type="AlphaFoldDB" id="A0A090BBB6"/>
<gene>
    <name evidence="2" type="primary">HaRxL156</name>
</gene>
<feature type="signal peptide" evidence="1">
    <location>
        <begin position="1"/>
        <end position="23"/>
    </location>
</feature>
<evidence type="ECO:0000313" key="2">
    <source>
        <dbReference type="EMBL" id="BAP68872.1"/>
    </source>
</evidence>
<keyword evidence="1" id="KW-0732">Signal</keyword>
<sequence>MRLTPADLSAIAYLSSWLPLVVSTHSSKPGRCPISSNNQRAFFLTSGSPPVMRTLRTPIRTNNLTRRAHSSSDKTCSRGRKVMSSAMQYWQRKSQRSVIDRRI</sequence>
<reference evidence="2" key="1">
    <citation type="journal article" date="2014" name="PLoS Pathog.">
        <title>Expression profiling during Arabidopsis/downy mildew interaction reveals a highly-expressed effector that attenuates responses to salicylic acid.</title>
        <authorList>
            <person name="Asai S."/>
            <person name="Rallapalli G."/>
            <person name="Piquerez S.J.M."/>
            <person name="Caillaud M.C."/>
            <person name="Furzer O.J."/>
            <person name="Ishaque N."/>
            <person name="Wirthmueller L."/>
            <person name="Fabro G."/>
            <person name="Shirasu K."/>
            <person name="Jones J.D.G."/>
        </authorList>
    </citation>
    <scope>NUCLEOTIDE SEQUENCE</scope>
    <source>
        <strain evidence="2">Emoy2</strain>
    </source>
</reference>
<evidence type="ECO:0000256" key="1">
    <source>
        <dbReference type="SAM" id="SignalP"/>
    </source>
</evidence>
<proteinExistence type="evidence at transcript level"/>